<dbReference type="EMBL" id="CACVKT020009520">
    <property type="protein sequence ID" value="CAC5422133.1"/>
    <property type="molecule type" value="Genomic_DNA"/>
</dbReference>
<proteinExistence type="predicted"/>
<organism evidence="2 3">
    <name type="scientific">Mytilus coruscus</name>
    <name type="common">Sea mussel</name>
    <dbReference type="NCBI Taxonomy" id="42192"/>
    <lineage>
        <taxon>Eukaryota</taxon>
        <taxon>Metazoa</taxon>
        <taxon>Spiralia</taxon>
        <taxon>Lophotrochozoa</taxon>
        <taxon>Mollusca</taxon>
        <taxon>Bivalvia</taxon>
        <taxon>Autobranchia</taxon>
        <taxon>Pteriomorphia</taxon>
        <taxon>Mytilida</taxon>
        <taxon>Mytiloidea</taxon>
        <taxon>Mytilidae</taxon>
        <taxon>Mytilinae</taxon>
        <taxon>Mytilus</taxon>
    </lineage>
</organism>
<keyword evidence="3" id="KW-1185">Reference proteome</keyword>
<name>A0A6J8EQC9_MYTCO</name>
<sequence>MILTSKSCPANNITLERLMAQIDRQKTIAPNTSISTINSKLIFKNNGTADWLREKTEEQKNTLRVKCRHMGEEKRQRDIRDFINIYNEKSTIIEARIEEKELKEAKIQAEKEKNILEINNLGGKWTKLNQIYSFISTCKTKKLKINAIKAQITYRKEIEIQKVDTNSKHLFKKSPDLPELTENLKKLIQLEQSSENREEHVEDMETNASTIANDNHDNDVPMSIASDSNNNVTCIMNTSIHEVQNDNLPTNYVGKHILHIWDEGSNKLTEYDGKLLDYNSSTMTFRVAYWNSKKGHKFHKRLRKYDLTLQESEDDLKSGDLKIM</sequence>
<gene>
    <name evidence="2" type="ORF">MCOR_54204</name>
</gene>
<evidence type="ECO:0000313" key="2">
    <source>
        <dbReference type="EMBL" id="CAC5422133.1"/>
    </source>
</evidence>
<keyword evidence="1" id="KW-0175">Coiled coil</keyword>
<dbReference type="OrthoDB" id="6185949at2759"/>
<feature type="coiled-coil region" evidence="1">
    <location>
        <begin position="92"/>
        <end position="119"/>
    </location>
</feature>
<dbReference type="Proteomes" id="UP000507470">
    <property type="component" value="Unassembled WGS sequence"/>
</dbReference>
<reference evidence="2 3" key="1">
    <citation type="submission" date="2020-06" db="EMBL/GenBank/DDBJ databases">
        <authorList>
            <person name="Li R."/>
            <person name="Bekaert M."/>
        </authorList>
    </citation>
    <scope>NUCLEOTIDE SEQUENCE [LARGE SCALE GENOMIC DNA]</scope>
    <source>
        <strain evidence="3">wild</strain>
    </source>
</reference>
<accession>A0A6J8EQC9</accession>
<evidence type="ECO:0000256" key="1">
    <source>
        <dbReference type="SAM" id="Coils"/>
    </source>
</evidence>
<dbReference type="AlphaFoldDB" id="A0A6J8EQC9"/>
<protein>
    <submittedName>
        <fullName evidence="2">Uncharacterized protein</fullName>
    </submittedName>
</protein>
<evidence type="ECO:0000313" key="3">
    <source>
        <dbReference type="Proteomes" id="UP000507470"/>
    </source>
</evidence>